<evidence type="ECO:0000256" key="3">
    <source>
        <dbReference type="ARBA" id="ARBA00023180"/>
    </source>
</evidence>
<reference evidence="6 7" key="1">
    <citation type="journal article" date="2019" name="Sci. Rep.">
        <title>Orb-weaving spider Araneus ventricosus genome elucidates the spidroin gene catalogue.</title>
        <authorList>
            <person name="Kono N."/>
            <person name="Nakamura H."/>
            <person name="Ohtoshi R."/>
            <person name="Moran D.A.P."/>
            <person name="Shinohara A."/>
            <person name="Yoshida Y."/>
            <person name="Fujiwara M."/>
            <person name="Mori M."/>
            <person name="Tomita M."/>
            <person name="Arakawa K."/>
        </authorList>
    </citation>
    <scope>NUCLEOTIDE SEQUENCE [LARGE SCALE GENOMIC DNA]</scope>
</reference>
<dbReference type="PROSITE" id="PS50092">
    <property type="entry name" value="TSP1"/>
    <property type="match status" value="1"/>
</dbReference>
<keyword evidence="2" id="KW-1015">Disulfide bond</keyword>
<dbReference type="Gene3D" id="2.20.100.10">
    <property type="entry name" value="Thrombospondin type-1 (TSP1) repeat"/>
    <property type="match status" value="1"/>
</dbReference>
<gene>
    <name evidence="5" type="ORF">AVEN_208257_1</name>
    <name evidence="6" type="ORF">AVEN_46749_1</name>
</gene>
<evidence type="ECO:0000313" key="5">
    <source>
        <dbReference type="EMBL" id="GBM55353.1"/>
    </source>
</evidence>
<dbReference type="InterPro" id="IPR000884">
    <property type="entry name" value="TSP1_rpt"/>
</dbReference>
<keyword evidence="3" id="KW-0325">Glycoprotein</keyword>
<dbReference type="InterPro" id="IPR036383">
    <property type="entry name" value="TSP1_rpt_sf"/>
</dbReference>
<protein>
    <recommendedName>
        <fullName evidence="4">Spondin-like TSP1 domain-containing protein</fullName>
    </recommendedName>
</protein>
<evidence type="ECO:0000256" key="2">
    <source>
        <dbReference type="ARBA" id="ARBA00023157"/>
    </source>
</evidence>
<evidence type="ECO:0000313" key="7">
    <source>
        <dbReference type="Proteomes" id="UP000499080"/>
    </source>
</evidence>
<dbReference type="SUPFAM" id="SSF82895">
    <property type="entry name" value="TSP-1 type 1 repeat"/>
    <property type="match status" value="2"/>
</dbReference>
<evidence type="ECO:0000313" key="6">
    <source>
        <dbReference type="EMBL" id="GBM85463.1"/>
    </source>
</evidence>
<keyword evidence="7" id="KW-1185">Reference proteome</keyword>
<evidence type="ECO:0000259" key="4">
    <source>
        <dbReference type="Pfam" id="PF19028"/>
    </source>
</evidence>
<dbReference type="OrthoDB" id="6430003at2759"/>
<name>A0A4Y2J5E8_ARAVE</name>
<dbReference type="PANTHER" id="PTHR11311">
    <property type="entry name" value="SPONDIN"/>
    <property type="match status" value="1"/>
</dbReference>
<evidence type="ECO:0000256" key="1">
    <source>
        <dbReference type="ARBA" id="ARBA00022729"/>
    </source>
</evidence>
<feature type="non-terminal residue" evidence="6">
    <location>
        <position position="133"/>
    </location>
</feature>
<dbReference type="InterPro" id="IPR051418">
    <property type="entry name" value="Spondin/Thrombospondin_T1"/>
</dbReference>
<keyword evidence="1" id="KW-0732">Signal</keyword>
<dbReference type="AlphaFoldDB" id="A0A4Y2J5E8"/>
<accession>A0A4Y2J5E8</accession>
<dbReference type="SMART" id="SM00209">
    <property type="entry name" value="TSP1"/>
    <property type="match status" value="1"/>
</dbReference>
<dbReference type="Pfam" id="PF19028">
    <property type="entry name" value="TSP1_spondin"/>
    <property type="match status" value="1"/>
</dbReference>
<comment type="caution">
    <text evidence="6">The sequence shown here is derived from an EMBL/GenBank/DDBJ whole genome shotgun (WGS) entry which is preliminary data.</text>
</comment>
<feature type="domain" description="Spondin-like TSP1" evidence="4">
    <location>
        <begin position="35"/>
        <end position="89"/>
    </location>
</feature>
<sequence>MSSVILKAHLDDYMCDRHHIAFVSEFCRIPCPDDCVLSEWSEWSTCSLPCTDQDEGILSRNRTFLAIAGPGRPCYALTEEKDTCNSFLCTAVRWTAEEWGPCLPLQGAKRSCGPGVQKREVVCVGLKGILKHN</sequence>
<dbReference type="EMBL" id="BGPR01100210">
    <property type="protein sequence ID" value="GBM55353.1"/>
    <property type="molecule type" value="Genomic_DNA"/>
</dbReference>
<dbReference type="EMBL" id="BGPR01109292">
    <property type="protein sequence ID" value="GBM85463.1"/>
    <property type="molecule type" value="Genomic_DNA"/>
</dbReference>
<dbReference type="InterPro" id="IPR044004">
    <property type="entry name" value="TSP1_spondin_dom"/>
</dbReference>
<dbReference type="PANTHER" id="PTHR11311:SF15">
    <property type="entry name" value="SPONDIN-2"/>
    <property type="match status" value="1"/>
</dbReference>
<organism evidence="6 7">
    <name type="scientific">Araneus ventricosus</name>
    <name type="common">Orbweaver spider</name>
    <name type="synonym">Epeira ventricosa</name>
    <dbReference type="NCBI Taxonomy" id="182803"/>
    <lineage>
        <taxon>Eukaryota</taxon>
        <taxon>Metazoa</taxon>
        <taxon>Ecdysozoa</taxon>
        <taxon>Arthropoda</taxon>
        <taxon>Chelicerata</taxon>
        <taxon>Arachnida</taxon>
        <taxon>Araneae</taxon>
        <taxon>Araneomorphae</taxon>
        <taxon>Entelegynae</taxon>
        <taxon>Araneoidea</taxon>
        <taxon>Araneidae</taxon>
        <taxon>Araneus</taxon>
    </lineage>
</organism>
<dbReference type="Proteomes" id="UP000499080">
    <property type="component" value="Unassembled WGS sequence"/>
</dbReference>
<proteinExistence type="predicted"/>